<feature type="region of interest" description="Disordered" evidence="1">
    <location>
        <begin position="317"/>
        <end position="341"/>
    </location>
</feature>
<evidence type="ECO:0000259" key="3">
    <source>
        <dbReference type="Pfam" id="PF17919"/>
    </source>
</evidence>
<feature type="compositionally biased region" description="Gly residues" evidence="1">
    <location>
        <begin position="326"/>
        <end position="340"/>
    </location>
</feature>
<comment type="caution">
    <text evidence="4">The sequence shown here is derived from an EMBL/GenBank/DDBJ whole genome shotgun (WGS) entry which is preliminary data.</text>
</comment>
<name>A0ABQ5IKB8_9ASTR</name>
<dbReference type="InterPro" id="IPR043128">
    <property type="entry name" value="Rev_trsase/Diguanyl_cyclase"/>
</dbReference>
<dbReference type="Gene3D" id="3.10.10.10">
    <property type="entry name" value="HIV Type 1 Reverse Transcriptase, subunit A, domain 1"/>
    <property type="match status" value="2"/>
</dbReference>
<dbReference type="EMBL" id="BQNB010020834">
    <property type="protein sequence ID" value="GJU00130.1"/>
    <property type="molecule type" value="Genomic_DNA"/>
</dbReference>
<dbReference type="Proteomes" id="UP001151760">
    <property type="component" value="Unassembled WGS sequence"/>
</dbReference>
<organism evidence="4 5">
    <name type="scientific">Tanacetum coccineum</name>
    <dbReference type="NCBI Taxonomy" id="301880"/>
    <lineage>
        <taxon>Eukaryota</taxon>
        <taxon>Viridiplantae</taxon>
        <taxon>Streptophyta</taxon>
        <taxon>Embryophyta</taxon>
        <taxon>Tracheophyta</taxon>
        <taxon>Spermatophyta</taxon>
        <taxon>Magnoliopsida</taxon>
        <taxon>eudicotyledons</taxon>
        <taxon>Gunneridae</taxon>
        <taxon>Pentapetalae</taxon>
        <taxon>asterids</taxon>
        <taxon>campanulids</taxon>
        <taxon>Asterales</taxon>
        <taxon>Asteraceae</taxon>
        <taxon>Asteroideae</taxon>
        <taxon>Anthemideae</taxon>
        <taxon>Anthemidinae</taxon>
        <taxon>Tanacetum</taxon>
    </lineage>
</organism>
<dbReference type="Pfam" id="PF17919">
    <property type="entry name" value="RT_RNaseH_2"/>
    <property type="match status" value="1"/>
</dbReference>
<dbReference type="Pfam" id="PF00078">
    <property type="entry name" value="RVT_1"/>
    <property type="match status" value="1"/>
</dbReference>
<dbReference type="GO" id="GO:0003964">
    <property type="term" value="F:RNA-directed DNA polymerase activity"/>
    <property type="evidence" value="ECO:0007669"/>
    <property type="project" value="UniProtKB-KW"/>
</dbReference>
<feature type="region of interest" description="Disordered" evidence="1">
    <location>
        <begin position="1"/>
        <end position="20"/>
    </location>
</feature>
<dbReference type="SUPFAM" id="SSF56672">
    <property type="entry name" value="DNA/RNA polymerases"/>
    <property type="match status" value="1"/>
</dbReference>
<evidence type="ECO:0000313" key="4">
    <source>
        <dbReference type="EMBL" id="GJU00130.1"/>
    </source>
</evidence>
<feature type="compositionally biased region" description="Low complexity" evidence="1">
    <location>
        <begin position="1"/>
        <end position="16"/>
    </location>
</feature>
<dbReference type="InterPro" id="IPR043502">
    <property type="entry name" value="DNA/RNA_pol_sf"/>
</dbReference>
<dbReference type="PANTHER" id="PTHR24559:SF427">
    <property type="entry name" value="RNA-DIRECTED DNA POLYMERASE"/>
    <property type="match status" value="1"/>
</dbReference>
<feature type="compositionally biased region" description="Acidic residues" evidence="1">
    <location>
        <begin position="46"/>
        <end position="90"/>
    </location>
</feature>
<dbReference type="InterPro" id="IPR000477">
    <property type="entry name" value="RT_dom"/>
</dbReference>
<feature type="region of interest" description="Disordered" evidence="1">
    <location>
        <begin position="31"/>
        <end position="90"/>
    </location>
</feature>
<evidence type="ECO:0000259" key="2">
    <source>
        <dbReference type="Pfam" id="PF00078"/>
    </source>
</evidence>
<dbReference type="InterPro" id="IPR053134">
    <property type="entry name" value="RNA-dir_DNA_polymerase"/>
</dbReference>
<dbReference type="PANTHER" id="PTHR24559">
    <property type="entry name" value="TRANSPOSON TY3-I GAG-POL POLYPROTEIN"/>
    <property type="match status" value="1"/>
</dbReference>
<keyword evidence="4" id="KW-0695">RNA-directed DNA polymerase</keyword>
<evidence type="ECO:0000313" key="5">
    <source>
        <dbReference type="Proteomes" id="UP001151760"/>
    </source>
</evidence>
<sequence length="770" mass="86661">MANLPPLNNDPNELIPDQAPTALVRFAPQWIGWQNPNNNNGWLNKDDDEEPEEDEADEDNDKELEEDEADEDNDEEIEEEEDEEEEEILVEDEAEIIYPYDEADPNNRPPPASNDESEFVPSIIPMFDAENRPVLHVIHFSSTYELGESSSAQEILKDIGEVHPLGPMPPNTGTAMRRIRKLNEQMRERAEADERIVKKIDMNDLCIRMVGHEAMSLDSVGAQGSRRALELVEWEAGVREQYLLKFRLRGGFVKTSTLSFLGPFPDDPYVQARNAAMADEDVEDDDVEDEDDMDDDAADPTAIAKLVADEVAKALAADRTTRNTTGTGGPGNVGGAGNVGGPKRAQLTKDYTFSSFMKISECVERNKVKFAAATLQEELCPEEEISRMEDELRHLRLKDHDIAAYTNRFNELVLLCPDVVPSTKKKIGQYIKGVGMKEMLSKTRGNGKVEIKEIIKTLITSANSDLCPERKKQGGRNANGHVYGVRDAEQAKGPNMVTAHITKKGKSEKHLEDVPVIRDFPEVFPDDLSGLPPPRQVEFKIDLVPGAAPAARAPYRLAPSEMKELSEQLKELFEKGFIRPSSYHQLHVREEDIPITTFRTRYGHYEFQVMPFGLTNAPAVFMDLMNRVCKPYLDKFVIVFIDDILIYSKSKEEHSVHVDPAKIEAIKNWHAPMSPTEVRQFMGLAGYYRRFIEGFSLIAKPLTKLIQKNKKFEWGADEDEAFQKLKQDLCTAPIQALPEGPDDFIIYCDASLKGYGAVLMQQDKVIAYAS</sequence>
<proteinExistence type="predicted"/>
<dbReference type="CDD" id="cd01647">
    <property type="entry name" value="RT_LTR"/>
    <property type="match status" value="1"/>
</dbReference>
<keyword evidence="4" id="KW-0808">Transferase</keyword>
<feature type="compositionally biased region" description="Low complexity" evidence="1">
    <location>
        <begin position="31"/>
        <end position="43"/>
    </location>
</feature>
<dbReference type="Gene3D" id="3.30.70.270">
    <property type="match status" value="2"/>
</dbReference>
<evidence type="ECO:0000256" key="1">
    <source>
        <dbReference type="SAM" id="MobiDB-lite"/>
    </source>
</evidence>
<gene>
    <name evidence="4" type="ORF">Tco_1110468</name>
</gene>
<reference evidence="4" key="2">
    <citation type="submission" date="2022-01" db="EMBL/GenBank/DDBJ databases">
        <authorList>
            <person name="Yamashiro T."/>
            <person name="Shiraishi A."/>
            <person name="Satake H."/>
            <person name="Nakayama K."/>
        </authorList>
    </citation>
    <scope>NUCLEOTIDE SEQUENCE</scope>
</reference>
<dbReference type="InterPro" id="IPR041577">
    <property type="entry name" value="RT_RNaseH_2"/>
</dbReference>
<feature type="domain" description="Reverse transcriptase" evidence="2">
    <location>
        <begin position="581"/>
        <end position="660"/>
    </location>
</feature>
<accession>A0ABQ5IKB8</accession>
<keyword evidence="4" id="KW-0548">Nucleotidyltransferase</keyword>
<feature type="domain" description="Reverse transcriptase/retrotransposon-derived protein RNase H-like" evidence="3">
    <location>
        <begin position="714"/>
        <end position="770"/>
    </location>
</feature>
<protein>
    <submittedName>
        <fullName evidence="4">Reverse transcriptase domain-containing protein</fullName>
    </submittedName>
</protein>
<reference evidence="4" key="1">
    <citation type="journal article" date="2022" name="Int. J. Mol. Sci.">
        <title>Draft Genome of Tanacetum Coccineum: Genomic Comparison of Closely Related Tanacetum-Family Plants.</title>
        <authorList>
            <person name="Yamashiro T."/>
            <person name="Shiraishi A."/>
            <person name="Nakayama K."/>
            <person name="Satake H."/>
        </authorList>
    </citation>
    <scope>NUCLEOTIDE SEQUENCE</scope>
</reference>
<keyword evidence="5" id="KW-1185">Reference proteome</keyword>